<keyword evidence="1" id="KW-1133">Transmembrane helix</keyword>
<name>A0AAD5RDK5_PARTN</name>
<reference evidence="3" key="1">
    <citation type="submission" date="2021-06" db="EMBL/GenBank/DDBJ databases">
        <title>Parelaphostrongylus tenuis whole genome reference sequence.</title>
        <authorList>
            <person name="Garwood T.J."/>
            <person name="Larsen P.A."/>
            <person name="Fountain-Jones N.M."/>
            <person name="Garbe J.R."/>
            <person name="Macchietto M.G."/>
            <person name="Kania S.A."/>
            <person name="Gerhold R.W."/>
            <person name="Richards J.E."/>
            <person name="Wolf T.M."/>
        </authorList>
    </citation>
    <scope>NUCLEOTIDE SEQUENCE</scope>
    <source>
        <strain evidence="3">MNPRO001-30</strain>
        <tissue evidence="3">Meninges</tissue>
    </source>
</reference>
<dbReference type="InterPro" id="IPR014716">
    <property type="entry name" value="Fibrinogen_a/b/g_C_1"/>
</dbReference>
<dbReference type="PROSITE" id="PS51406">
    <property type="entry name" value="FIBRINOGEN_C_2"/>
    <property type="match status" value="1"/>
</dbReference>
<gene>
    <name evidence="3" type="ORF">KIN20_036966</name>
</gene>
<dbReference type="SMART" id="SM00186">
    <property type="entry name" value="FBG"/>
    <property type="match status" value="1"/>
</dbReference>
<dbReference type="GO" id="GO:0005615">
    <property type="term" value="C:extracellular space"/>
    <property type="evidence" value="ECO:0007669"/>
    <property type="project" value="TreeGrafter"/>
</dbReference>
<protein>
    <recommendedName>
        <fullName evidence="2">Fibrinogen C-terminal domain-containing protein</fullName>
    </recommendedName>
</protein>
<feature type="transmembrane region" description="Helical" evidence="1">
    <location>
        <begin position="42"/>
        <end position="65"/>
    </location>
</feature>
<keyword evidence="1" id="KW-0812">Transmembrane</keyword>
<proteinExistence type="predicted"/>
<feature type="domain" description="Fibrinogen C-terminal" evidence="2">
    <location>
        <begin position="220"/>
        <end position="459"/>
    </location>
</feature>
<dbReference type="Gene3D" id="3.90.215.10">
    <property type="entry name" value="Gamma Fibrinogen, chain A, domain 1"/>
    <property type="match status" value="1"/>
</dbReference>
<dbReference type="InterPro" id="IPR050373">
    <property type="entry name" value="Fibrinogen_C-term_domain"/>
</dbReference>
<dbReference type="Proteomes" id="UP001196413">
    <property type="component" value="Unassembled WGS sequence"/>
</dbReference>
<sequence>MRQYRRSYDTCRYDGTELDPWIVTPDLHSQQTGCCLRKWQNVVLLGCLLFVVLFVVVLVLVVFLFQSSEQSENALDIEYIHYEAPTPLDLDEQEFGPFGVKMDSIPYNRHNPYQVKSKSQSVRISPTKESEVSLMQAVNRTPKRPPLRFNPTSVEMTTSSTTFITITTDANLSAENKPLVKSWFTTVESTEVSQTASISPAPELFEITTNAKVSNPPVDALFSAVKRDCSAHAEDENASGVYLVSPDSDESFLVYCDQETDGGGWTVIQRRTGPTVYFYNRTWHEYEEGFGDIKESHWLGLAKIHRLAPRSKDYWTLRIQLHGDTCSGIGCIKEKDGFWWAEWPFKLGDSSSMYVVELGPALRGNLTTPNSTDYLLENNGYPFTTIDRDNDAAGLNCAQFRNYGGWWHSNCGHVALNGIYGDTEPSRRYMVYTYSSSKARNKKYFIHPKKSIMMIRPNS</sequence>
<comment type="caution">
    <text evidence="3">The sequence shown here is derived from an EMBL/GenBank/DDBJ whole genome shotgun (WGS) entry which is preliminary data.</text>
</comment>
<dbReference type="Pfam" id="PF00147">
    <property type="entry name" value="Fibrinogen_C"/>
    <property type="match status" value="1"/>
</dbReference>
<keyword evidence="4" id="KW-1185">Reference proteome</keyword>
<dbReference type="PANTHER" id="PTHR19143">
    <property type="entry name" value="FIBRINOGEN/TENASCIN/ANGIOPOEITIN"/>
    <property type="match status" value="1"/>
</dbReference>
<organism evidence="3 4">
    <name type="scientific">Parelaphostrongylus tenuis</name>
    <name type="common">Meningeal worm</name>
    <dbReference type="NCBI Taxonomy" id="148309"/>
    <lineage>
        <taxon>Eukaryota</taxon>
        <taxon>Metazoa</taxon>
        <taxon>Ecdysozoa</taxon>
        <taxon>Nematoda</taxon>
        <taxon>Chromadorea</taxon>
        <taxon>Rhabditida</taxon>
        <taxon>Rhabditina</taxon>
        <taxon>Rhabditomorpha</taxon>
        <taxon>Strongyloidea</taxon>
        <taxon>Metastrongylidae</taxon>
        <taxon>Parelaphostrongylus</taxon>
    </lineage>
</organism>
<dbReference type="EMBL" id="JAHQIW010007444">
    <property type="protein sequence ID" value="KAJ1374304.1"/>
    <property type="molecule type" value="Genomic_DNA"/>
</dbReference>
<dbReference type="AlphaFoldDB" id="A0AAD5RDK5"/>
<evidence type="ECO:0000313" key="4">
    <source>
        <dbReference type="Proteomes" id="UP001196413"/>
    </source>
</evidence>
<accession>A0AAD5RDK5</accession>
<evidence type="ECO:0000313" key="3">
    <source>
        <dbReference type="EMBL" id="KAJ1374304.1"/>
    </source>
</evidence>
<keyword evidence="1" id="KW-0472">Membrane</keyword>
<evidence type="ECO:0000256" key="1">
    <source>
        <dbReference type="SAM" id="Phobius"/>
    </source>
</evidence>
<evidence type="ECO:0000259" key="2">
    <source>
        <dbReference type="PROSITE" id="PS51406"/>
    </source>
</evidence>
<dbReference type="InterPro" id="IPR036056">
    <property type="entry name" value="Fibrinogen-like_C"/>
</dbReference>
<dbReference type="NCBIfam" id="NF040941">
    <property type="entry name" value="GGGWT_bact"/>
    <property type="match status" value="1"/>
</dbReference>
<dbReference type="SUPFAM" id="SSF56496">
    <property type="entry name" value="Fibrinogen C-terminal domain-like"/>
    <property type="match status" value="1"/>
</dbReference>
<dbReference type="PANTHER" id="PTHR19143:SF444">
    <property type="entry name" value="PROTEIN SCABROUS"/>
    <property type="match status" value="1"/>
</dbReference>
<dbReference type="InterPro" id="IPR002181">
    <property type="entry name" value="Fibrinogen_a/b/g_C_dom"/>
</dbReference>